<feature type="transmembrane region" description="Helical" evidence="1">
    <location>
        <begin position="429"/>
        <end position="451"/>
    </location>
</feature>
<proteinExistence type="predicted"/>
<feature type="transmembrane region" description="Helical" evidence="1">
    <location>
        <begin position="213"/>
        <end position="234"/>
    </location>
</feature>
<name>A0A9P4HQS8_9PEZI</name>
<organism evidence="2 3">
    <name type="scientific">Saccharata proteae CBS 121410</name>
    <dbReference type="NCBI Taxonomy" id="1314787"/>
    <lineage>
        <taxon>Eukaryota</taxon>
        <taxon>Fungi</taxon>
        <taxon>Dikarya</taxon>
        <taxon>Ascomycota</taxon>
        <taxon>Pezizomycotina</taxon>
        <taxon>Dothideomycetes</taxon>
        <taxon>Dothideomycetes incertae sedis</taxon>
        <taxon>Botryosphaeriales</taxon>
        <taxon>Saccharataceae</taxon>
        <taxon>Saccharata</taxon>
    </lineage>
</organism>
<evidence type="ECO:0000256" key="1">
    <source>
        <dbReference type="SAM" id="Phobius"/>
    </source>
</evidence>
<dbReference type="Proteomes" id="UP000799776">
    <property type="component" value="Unassembled WGS sequence"/>
</dbReference>
<comment type="caution">
    <text evidence="2">The sequence shown here is derived from an EMBL/GenBank/DDBJ whole genome shotgun (WGS) entry which is preliminary data.</text>
</comment>
<dbReference type="EMBL" id="ML978726">
    <property type="protein sequence ID" value="KAF2086200.1"/>
    <property type="molecule type" value="Genomic_DNA"/>
</dbReference>
<accession>A0A9P4HQS8</accession>
<protein>
    <submittedName>
        <fullName evidence="2">Uncharacterized protein</fullName>
    </submittedName>
</protein>
<feature type="transmembrane region" description="Helical" evidence="1">
    <location>
        <begin position="85"/>
        <end position="109"/>
    </location>
</feature>
<keyword evidence="3" id="KW-1185">Reference proteome</keyword>
<keyword evidence="1" id="KW-0472">Membrane</keyword>
<sequence>MKHANFTECAATYLSNKTLQDHYGWTGDVIGIAKDPSSQITLQGCKAVCGTGSDYYPWSTVSSTITTWILPVIGMLLQAPFESNAFVATVLAIARWIGSPMASLSYIMWNIKVSGKCALMVDMAISYDEAIPAQPSDFSSIRDSFYILMTMNQYSINHHISQKKEAEGLLRLVLFSKDIALLNVRSGAESKGLNQARQDLAEKLRAGRKRGAVPVYISTMWFLFSLAISIEYAFDAIGDNTVAHDLALGLFIAWLPVLILCSIVDRNPVSSDDYRRKLNKLVNAVRASLLDDRIRQDFIRTFDGQPEEHRSKMEDWVNAISIHSSAHPEEFFVRFAGQGRVRWHYGAAHPILSDIERSYVASHGRCWLDNEEEARTHLVLGDAEGLVWFDFRELWQIASAVVIVAGTCLGAGVLSYYTPTVGLGCRSGGYLIFCIVSLLLLVLEILVWWFVSQPAEYEPPQWVQRTQTRLTSHSTWWFAVWFFRPMEIANACWLIYCIMAQTLGSYVNCDCIASNWAGGGGYTDFNQQNATNSLRVRWYWTTGTALSVALMIAAMTYVVLEWCLQSNLSADNYEAASRGLRRTRRFRR</sequence>
<feature type="transmembrane region" description="Helical" evidence="1">
    <location>
        <begin position="538"/>
        <end position="560"/>
    </location>
</feature>
<reference evidence="2" key="1">
    <citation type="journal article" date="2020" name="Stud. Mycol.">
        <title>101 Dothideomycetes genomes: a test case for predicting lifestyles and emergence of pathogens.</title>
        <authorList>
            <person name="Haridas S."/>
            <person name="Albert R."/>
            <person name="Binder M."/>
            <person name="Bloem J."/>
            <person name="Labutti K."/>
            <person name="Salamov A."/>
            <person name="Andreopoulos B."/>
            <person name="Baker S."/>
            <person name="Barry K."/>
            <person name="Bills G."/>
            <person name="Bluhm B."/>
            <person name="Cannon C."/>
            <person name="Castanera R."/>
            <person name="Culley D."/>
            <person name="Daum C."/>
            <person name="Ezra D."/>
            <person name="Gonzalez J."/>
            <person name="Henrissat B."/>
            <person name="Kuo A."/>
            <person name="Liang C."/>
            <person name="Lipzen A."/>
            <person name="Lutzoni F."/>
            <person name="Magnuson J."/>
            <person name="Mondo S."/>
            <person name="Nolan M."/>
            <person name="Ohm R."/>
            <person name="Pangilinan J."/>
            <person name="Park H.-J."/>
            <person name="Ramirez L."/>
            <person name="Alfaro M."/>
            <person name="Sun H."/>
            <person name="Tritt A."/>
            <person name="Yoshinaga Y."/>
            <person name="Zwiers L.-H."/>
            <person name="Turgeon B."/>
            <person name="Goodwin S."/>
            <person name="Spatafora J."/>
            <person name="Crous P."/>
            <person name="Grigoriev I."/>
        </authorList>
    </citation>
    <scope>NUCLEOTIDE SEQUENCE</scope>
    <source>
        <strain evidence="2">CBS 121410</strain>
    </source>
</reference>
<keyword evidence="1" id="KW-1133">Transmembrane helix</keyword>
<dbReference type="OrthoDB" id="5392263at2759"/>
<gene>
    <name evidence="2" type="ORF">K490DRAFT_45208</name>
</gene>
<evidence type="ECO:0000313" key="2">
    <source>
        <dbReference type="EMBL" id="KAF2086200.1"/>
    </source>
</evidence>
<dbReference type="AlphaFoldDB" id="A0A9P4HQS8"/>
<keyword evidence="1" id="KW-0812">Transmembrane</keyword>
<feature type="transmembrane region" description="Helical" evidence="1">
    <location>
        <begin position="394"/>
        <end position="417"/>
    </location>
</feature>
<feature type="transmembrane region" description="Helical" evidence="1">
    <location>
        <begin position="246"/>
        <end position="265"/>
    </location>
</feature>
<evidence type="ECO:0000313" key="3">
    <source>
        <dbReference type="Proteomes" id="UP000799776"/>
    </source>
</evidence>
<feature type="non-terminal residue" evidence="2">
    <location>
        <position position="588"/>
    </location>
</feature>